<evidence type="ECO:0000256" key="9">
    <source>
        <dbReference type="ARBA" id="ARBA00049563"/>
    </source>
</evidence>
<evidence type="ECO:0000256" key="3">
    <source>
        <dbReference type="ARBA" id="ARBA00005842"/>
    </source>
</evidence>
<dbReference type="SUPFAM" id="SSF52540">
    <property type="entry name" value="P-loop containing nucleoside triphosphate hydrolases"/>
    <property type="match status" value="2"/>
</dbReference>
<feature type="region of interest" description="Interaction with substrate tRNA" evidence="10">
    <location>
        <begin position="35"/>
        <end position="38"/>
    </location>
</feature>
<keyword evidence="5 10" id="KW-0819">tRNA processing</keyword>
<feature type="site" description="Interaction with substrate tRNA" evidence="10">
    <location>
        <position position="124"/>
    </location>
</feature>
<dbReference type="Pfam" id="PF01715">
    <property type="entry name" value="IPPT"/>
    <property type="match status" value="1"/>
</dbReference>
<dbReference type="InterPro" id="IPR039657">
    <property type="entry name" value="Dimethylallyltransferase"/>
</dbReference>
<dbReference type="Proteomes" id="UP001596142">
    <property type="component" value="Unassembled WGS sequence"/>
</dbReference>
<dbReference type="EMBL" id="JBHSOZ010000003">
    <property type="protein sequence ID" value="MFC5712046.1"/>
    <property type="molecule type" value="Genomic_DNA"/>
</dbReference>
<evidence type="ECO:0000256" key="7">
    <source>
        <dbReference type="ARBA" id="ARBA00022840"/>
    </source>
</evidence>
<comment type="cofactor">
    <cofactor evidence="1 10">
        <name>Mg(2+)</name>
        <dbReference type="ChEBI" id="CHEBI:18420"/>
    </cofactor>
</comment>
<evidence type="ECO:0000256" key="2">
    <source>
        <dbReference type="ARBA" id="ARBA00003213"/>
    </source>
</evidence>
<evidence type="ECO:0000256" key="11">
    <source>
        <dbReference type="RuleBase" id="RU003783"/>
    </source>
</evidence>
<reference evidence="15" key="1">
    <citation type="journal article" date="2019" name="Int. J. Syst. Evol. Microbiol.">
        <title>The Global Catalogue of Microorganisms (GCM) 10K type strain sequencing project: providing services to taxonomists for standard genome sequencing and annotation.</title>
        <authorList>
            <consortium name="The Broad Institute Genomics Platform"/>
            <consortium name="The Broad Institute Genome Sequencing Center for Infectious Disease"/>
            <person name="Wu L."/>
            <person name="Ma J."/>
        </authorList>
    </citation>
    <scope>NUCLEOTIDE SEQUENCE [LARGE SCALE GENOMIC DNA]</scope>
    <source>
        <strain evidence="15">CECT 7184</strain>
    </source>
</reference>
<evidence type="ECO:0000256" key="8">
    <source>
        <dbReference type="ARBA" id="ARBA00022842"/>
    </source>
</evidence>
<sequence>MKEKLIAVVGPTAVGKTKAGVEIARHFNSEVISGDSMQVYKGLDIGTAKVTPEEMGEVPHHMINIKKPGESFTAAEFQEKARRLVTDINQKGSIPVVVGGTGLYIRALTRNFSFNEAEKDEGFRKSLEEKAEKFGKEAVHQKLWETDPKSAKEIPPQNLRRVIRALEIYHLTGKTMDRFYEQEEDETPYNLQLIGLSMEREKLYQRINERVDQMMKEGLLEEVQWLYDRGLQGSQSARGIGYKELLMHLEGKASLSEAVELLKRNSRRYAKRQLTWFRNKENVEWFDMSQDNHNEKIKEMISFLEGKYEKGVE</sequence>
<dbReference type="RefSeq" id="WP_385939071.1">
    <property type="nucleotide sequence ID" value="NZ_JBHSOZ010000003.1"/>
</dbReference>
<evidence type="ECO:0000313" key="15">
    <source>
        <dbReference type="Proteomes" id="UP001596142"/>
    </source>
</evidence>
<dbReference type="EC" id="2.5.1.75" evidence="10"/>
<dbReference type="Gene3D" id="3.40.50.300">
    <property type="entry name" value="P-loop containing nucleotide triphosphate hydrolases"/>
    <property type="match status" value="1"/>
</dbReference>
<accession>A0ABW0YK68</accession>
<dbReference type="HAMAP" id="MF_00185">
    <property type="entry name" value="IPP_trans"/>
    <property type="match status" value="1"/>
</dbReference>
<comment type="catalytic activity">
    <reaction evidence="9 10 11">
        <text>adenosine(37) in tRNA + dimethylallyl diphosphate = N(6)-dimethylallyladenosine(37) in tRNA + diphosphate</text>
        <dbReference type="Rhea" id="RHEA:26482"/>
        <dbReference type="Rhea" id="RHEA-COMP:10162"/>
        <dbReference type="Rhea" id="RHEA-COMP:10375"/>
        <dbReference type="ChEBI" id="CHEBI:33019"/>
        <dbReference type="ChEBI" id="CHEBI:57623"/>
        <dbReference type="ChEBI" id="CHEBI:74411"/>
        <dbReference type="ChEBI" id="CHEBI:74415"/>
        <dbReference type="EC" id="2.5.1.75"/>
    </reaction>
</comment>
<gene>
    <name evidence="10 14" type="primary">miaA</name>
    <name evidence="14" type="ORF">ACFPU1_04590</name>
</gene>
<comment type="function">
    <text evidence="2 10 12">Catalyzes the transfer of a dimethylallyl group onto the adenine at position 37 in tRNAs that read codons beginning with uridine, leading to the formation of N6-(dimethylallyl)adenosine (i(6)A).</text>
</comment>
<keyword evidence="15" id="KW-1185">Reference proteome</keyword>
<evidence type="ECO:0000256" key="5">
    <source>
        <dbReference type="ARBA" id="ARBA00022694"/>
    </source>
</evidence>
<evidence type="ECO:0000256" key="1">
    <source>
        <dbReference type="ARBA" id="ARBA00001946"/>
    </source>
</evidence>
<feature type="binding site" evidence="10">
    <location>
        <begin position="12"/>
        <end position="17"/>
    </location>
    <ligand>
        <name>substrate</name>
    </ligand>
</feature>
<evidence type="ECO:0000256" key="12">
    <source>
        <dbReference type="RuleBase" id="RU003784"/>
    </source>
</evidence>
<comment type="subunit">
    <text evidence="10">Monomer.</text>
</comment>
<keyword evidence="8 10" id="KW-0460">Magnesium</keyword>
<dbReference type="GO" id="GO:0052381">
    <property type="term" value="F:tRNA dimethylallyltransferase activity"/>
    <property type="evidence" value="ECO:0007669"/>
    <property type="project" value="UniProtKB-EC"/>
</dbReference>
<evidence type="ECO:0000256" key="4">
    <source>
        <dbReference type="ARBA" id="ARBA00022679"/>
    </source>
</evidence>
<evidence type="ECO:0000256" key="6">
    <source>
        <dbReference type="ARBA" id="ARBA00022741"/>
    </source>
</evidence>
<dbReference type="PANTHER" id="PTHR11088:SF60">
    <property type="entry name" value="TRNA DIMETHYLALLYLTRANSFERASE"/>
    <property type="match status" value="1"/>
</dbReference>
<evidence type="ECO:0000256" key="13">
    <source>
        <dbReference type="RuleBase" id="RU003785"/>
    </source>
</evidence>
<dbReference type="InterPro" id="IPR027417">
    <property type="entry name" value="P-loop_NTPase"/>
</dbReference>
<comment type="caution">
    <text evidence="14">The sequence shown here is derived from an EMBL/GenBank/DDBJ whole genome shotgun (WGS) entry which is preliminary data.</text>
</comment>
<comment type="similarity">
    <text evidence="3 10 13">Belongs to the IPP transferase family.</text>
</comment>
<proteinExistence type="inferred from homology"/>
<protein>
    <recommendedName>
        <fullName evidence="10">tRNA dimethylallyltransferase</fullName>
        <ecNumber evidence="10">2.5.1.75</ecNumber>
    </recommendedName>
    <alternativeName>
        <fullName evidence="10">Dimethylallyl diphosphate:tRNA dimethylallyltransferase</fullName>
        <shortName evidence="10">DMAPP:tRNA dimethylallyltransferase</shortName>
        <shortName evidence="10">DMATase</shortName>
    </alternativeName>
    <alternativeName>
        <fullName evidence="10">Isopentenyl-diphosphate:tRNA isopentenyltransferase</fullName>
        <shortName evidence="10">IPP transferase</shortName>
        <shortName evidence="10">IPPT</shortName>
        <shortName evidence="10">IPTase</shortName>
    </alternativeName>
</protein>
<keyword evidence="7 10" id="KW-0067">ATP-binding</keyword>
<evidence type="ECO:0000313" key="14">
    <source>
        <dbReference type="EMBL" id="MFC5712046.1"/>
    </source>
</evidence>
<feature type="binding site" evidence="10">
    <location>
        <begin position="10"/>
        <end position="17"/>
    </location>
    <ligand>
        <name>ATP</name>
        <dbReference type="ChEBI" id="CHEBI:30616"/>
    </ligand>
</feature>
<name>A0ABW0YK68_9BACI</name>
<organism evidence="14 15">
    <name type="scientific">Thalassorhabdus alkalitolerans</name>
    <dbReference type="NCBI Taxonomy" id="2282697"/>
    <lineage>
        <taxon>Bacteria</taxon>
        <taxon>Bacillati</taxon>
        <taxon>Bacillota</taxon>
        <taxon>Bacilli</taxon>
        <taxon>Bacillales</taxon>
        <taxon>Bacillaceae</taxon>
        <taxon>Thalassorhabdus</taxon>
    </lineage>
</organism>
<dbReference type="Gene3D" id="1.10.20.140">
    <property type="match status" value="1"/>
</dbReference>
<dbReference type="NCBIfam" id="TIGR00174">
    <property type="entry name" value="miaA"/>
    <property type="match status" value="1"/>
</dbReference>
<evidence type="ECO:0000256" key="10">
    <source>
        <dbReference type="HAMAP-Rule" id="MF_00185"/>
    </source>
</evidence>
<comment type="caution">
    <text evidence="10">Lacks conserved residue(s) required for the propagation of feature annotation.</text>
</comment>
<feature type="site" description="Interaction with substrate tRNA" evidence="10">
    <location>
        <position position="101"/>
    </location>
</feature>
<dbReference type="PANTHER" id="PTHR11088">
    <property type="entry name" value="TRNA DIMETHYLALLYLTRANSFERASE"/>
    <property type="match status" value="1"/>
</dbReference>
<dbReference type="InterPro" id="IPR018022">
    <property type="entry name" value="IPT"/>
</dbReference>
<keyword evidence="6 10" id="KW-0547">Nucleotide-binding</keyword>
<keyword evidence="4 10" id="KW-0808">Transferase</keyword>